<dbReference type="Gene3D" id="3.20.20.120">
    <property type="entry name" value="Enolase-like C-terminal domain"/>
    <property type="match status" value="1"/>
</dbReference>
<dbReference type="SUPFAM" id="SSF51604">
    <property type="entry name" value="Enolase C-terminal domain-like"/>
    <property type="match status" value="1"/>
</dbReference>
<protein>
    <submittedName>
        <fullName evidence="1">Mandelate racemase</fullName>
    </submittedName>
</protein>
<dbReference type="InterPro" id="IPR029017">
    <property type="entry name" value="Enolase-like_N"/>
</dbReference>
<organism evidence="1 2">
    <name type="scientific">Acuticoccus sediminis</name>
    <dbReference type="NCBI Taxonomy" id="2184697"/>
    <lineage>
        <taxon>Bacteria</taxon>
        <taxon>Pseudomonadati</taxon>
        <taxon>Pseudomonadota</taxon>
        <taxon>Alphaproteobacteria</taxon>
        <taxon>Hyphomicrobiales</taxon>
        <taxon>Amorphaceae</taxon>
        <taxon>Acuticoccus</taxon>
    </lineage>
</organism>
<name>A0A8B2P1L6_9HYPH</name>
<accession>A0A8B2P1L6</accession>
<dbReference type="InterPro" id="IPR036849">
    <property type="entry name" value="Enolase-like_C_sf"/>
</dbReference>
<dbReference type="EMBL" id="QHHQ01000002">
    <property type="protein sequence ID" value="RAI02167.1"/>
    <property type="molecule type" value="Genomic_DNA"/>
</dbReference>
<evidence type="ECO:0000313" key="1">
    <source>
        <dbReference type="EMBL" id="RAI02167.1"/>
    </source>
</evidence>
<sequence>MTPPKIKVRDGRIGIVNAFARTPFRFGVVTLEAAASATLALDVTVDGVTATGYASDLLAYKWFDKRPEKTPADNVADLLWAIDEALAVARDLPAATLFDLWRDIDRTVDRRGPEVGFNRLGASFGVSMVERAMIDALGRAAGRPFFDLVTGNALGLRPGDVFPELAAMQVAQALPDRPLSRLALRHTVGLVDPLDGDEAGAGTGDVLPGTLADYIAEDGLRYLKIKVGGDMAADLDRLARIAALIEAAPHPIAVTLDGNEQYRSLDAFAALCEAMRTRPDIAPLHEAILFVEQPLERSVALAGLLDPAALAVVGKPLLIDEADGWTAAYSEAIGLGYRGVSHKNCKGVIRSLLNQSLAWHRNGGSREGEHFLSAEDLTCLPVVSLQADLAVVAALGIGHVERNGHHYFHGLDHLPAGEADAALAAHPGLYRRDGGSVFLAIEDGGLDVSSLQVPGLGFTPLPDLATRTAPADWSFDSLTRHVPADAARRSEP</sequence>
<reference evidence="1 2" key="1">
    <citation type="submission" date="2018-05" db="EMBL/GenBank/DDBJ databases">
        <title>Acuticoccus sediminis sp. nov., isolated from deep-sea sediment of Indian Ocean.</title>
        <authorList>
            <person name="Liu X."/>
            <person name="Lai Q."/>
            <person name="Du Y."/>
            <person name="Sun F."/>
            <person name="Zhang X."/>
            <person name="Wang S."/>
            <person name="Shao Z."/>
        </authorList>
    </citation>
    <scope>NUCLEOTIDE SEQUENCE [LARGE SCALE GENOMIC DNA]</scope>
    <source>
        <strain evidence="1 2">PTG4-2</strain>
    </source>
</reference>
<dbReference type="Proteomes" id="UP000249590">
    <property type="component" value="Unassembled WGS sequence"/>
</dbReference>
<dbReference type="SUPFAM" id="SSF54826">
    <property type="entry name" value="Enolase N-terminal domain-like"/>
    <property type="match status" value="1"/>
</dbReference>
<dbReference type="AlphaFoldDB" id="A0A8B2P1L6"/>
<proteinExistence type="predicted"/>
<dbReference type="Gene3D" id="3.30.390.10">
    <property type="entry name" value="Enolase-like, N-terminal domain"/>
    <property type="match status" value="1"/>
</dbReference>
<dbReference type="RefSeq" id="WP_111345552.1">
    <property type="nucleotide sequence ID" value="NZ_QHHQ01000002.1"/>
</dbReference>
<dbReference type="OrthoDB" id="7809546at2"/>
<evidence type="ECO:0000313" key="2">
    <source>
        <dbReference type="Proteomes" id="UP000249590"/>
    </source>
</evidence>
<gene>
    <name evidence="1" type="ORF">DLJ53_12435</name>
</gene>
<comment type="caution">
    <text evidence="1">The sequence shown here is derived from an EMBL/GenBank/DDBJ whole genome shotgun (WGS) entry which is preliminary data.</text>
</comment>
<keyword evidence="2" id="KW-1185">Reference proteome</keyword>